<proteinExistence type="predicted"/>
<dbReference type="PROSITE" id="PS51198">
    <property type="entry name" value="UVRD_HELICASE_ATP_BIND"/>
    <property type="match status" value="1"/>
</dbReference>
<keyword evidence="9" id="KW-1185">Reference proteome</keyword>
<reference evidence="9" key="1">
    <citation type="submission" date="2016-10" db="EMBL/GenBank/DDBJ databases">
        <authorList>
            <person name="Varghese N."/>
            <person name="Submissions S."/>
        </authorList>
    </citation>
    <scope>NUCLEOTIDE SEQUENCE [LARGE SCALE GENOMIC DNA]</scope>
    <source>
        <strain evidence="9">DSM 46136</strain>
    </source>
</reference>
<evidence type="ECO:0000256" key="5">
    <source>
        <dbReference type="PROSITE-ProRule" id="PRU00560"/>
    </source>
</evidence>
<feature type="domain" description="UvrD-like helicase ATP-binding" evidence="7">
    <location>
        <begin position="193"/>
        <end position="544"/>
    </location>
</feature>
<keyword evidence="1 5" id="KW-0547">Nucleotide-binding</keyword>
<protein>
    <submittedName>
        <fullName evidence="8">DNA helicase IV</fullName>
    </submittedName>
</protein>
<feature type="region of interest" description="Disordered" evidence="6">
    <location>
        <begin position="373"/>
        <end position="393"/>
    </location>
</feature>
<dbReference type="GO" id="GO:0005524">
    <property type="term" value="F:ATP binding"/>
    <property type="evidence" value="ECO:0007669"/>
    <property type="project" value="UniProtKB-UniRule"/>
</dbReference>
<dbReference type="GO" id="GO:0005829">
    <property type="term" value="C:cytosol"/>
    <property type="evidence" value="ECO:0007669"/>
    <property type="project" value="TreeGrafter"/>
</dbReference>
<accession>A0A1I6ZIB1</accession>
<evidence type="ECO:0000256" key="6">
    <source>
        <dbReference type="SAM" id="MobiDB-lite"/>
    </source>
</evidence>
<evidence type="ECO:0000256" key="1">
    <source>
        <dbReference type="ARBA" id="ARBA00022741"/>
    </source>
</evidence>
<dbReference type="SUPFAM" id="SSF52540">
    <property type="entry name" value="P-loop containing nucleoside triphosphate hydrolases"/>
    <property type="match status" value="1"/>
</dbReference>
<keyword evidence="3 5" id="KW-0347">Helicase</keyword>
<evidence type="ECO:0000259" key="7">
    <source>
        <dbReference type="PROSITE" id="PS51198"/>
    </source>
</evidence>
<dbReference type="GO" id="GO:0000725">
    <property type="term" value="P:recombinational repair"/>
    <property type="evidence" value="ECO:0007669"/>
    <property type="project" value="TreeGrafter"/>
</dbReference>
<gene>
    <name evidence="8" type="ORF">SAMN05660657_01980</name>
</gene>
<dbReference type="RefSeq" id="WP_175551522.1">
    <property type="nucleotide sequence ID" value="NZ_FPBA01000005.1"/>
</dbReference>
<dbReference type="STRING" id="1296565.SAMN05660657_01980"/>
<dbReference type="GO" id="GO:0043138">
    <property type="term" value="F:3'-5' DNA helicase activity"/>
    <property type="evidence" value="ECO:0007669"/>
    <property type="project" value="TreeGrafter"/>
</dbReference>
<evidence type="ECO:0000256" key="2">
    <source>
        <dbReference type="ARBA" id="ARBA00022801"/>
    </source>
</evidence>
<dbReference type="GO" id="GO:0016787">
    <property type="term" value="F:hydrolase activity"/>
    <property type="evidence" value="ECO:0007669"/>
    <property type="project" value="UniProtKB-UniRule"/>
</dbReference>
<dbReference type="InterPro" id="IPR014016">
    <property type="entry name" value="UvrD-like_ATP-bd"/>
</dbReference>
<dbReference type="Pfam" id="PF13245">
    <property type="entry name" value="AAA_19"/>
    <property type="match status" value="1"/>
</dbReference>
<feature type="binding site" evidence="5">
    <location>
        <begin position="214"/>
        <end position="221"/>
    </location>
    <ligand>
        <name>ATP</name>
        <dbReference type="ChEBI" id="CHEBI:30616"/>
    </ligand>
</feature>
<dbReference type="AlphaFoldDB" id="A0A1I6ZIB1"/>
<evidence type="ECO:0000313" key="9">
    <source>
        <dbReference type="Proteomes" id="UP000199546"/>
    </source>
</evidence>
<dbReference type="Proteomes" id="UP000199546">
    <property type="component" value="Unassembled WGS sequence"/>
</dbReference>
<dbReference type="PANTHER" id="PTHR11070:SF45">
    <property type="entry name" value="DNA 3'-5' HELICASE"/>
    <property type="match status" value="1"/>
</dbReference>
<evidence type="ECO:0000313" key="8">
    <source>
        <dbReference type="EMBL" id="SFT62378.1"/>
    </source>
</evidence>
<dbReference type="GO" id="GO:0003677">
    <property type="term" value="F:DNA binding"/>
    <property type="evidence" value="ECO:0007669"/>
    <property type="project" value="InterPro"/>
</dbReference>
<dbReference type="InterPro" id="IPR027417">
    <property type="entry name" value="P-loop_NTPase"/>
</dbReference>
<evidence type="ECO:0000256" key="3">
    <source>
        <dbReference type="ARBA" id="ARBA00022806"/>
    </source>
</evidence>
<keyword evidence="4 5" id="KW-0067">ATP-binding</keyword>
<organism evidence="8 9">
    <name type="scientific">Geodermatophilus amargosae</name>
    <dbReference type="NCBI Taxonomy" id="1296565"/>
    <lineage>
        <taxon>Bacteria</taxon>
        <taxon>Bacillati</taxon>
        <taxon>Actinomycetota</taxon>
        <taxon>Actinomycetes</taxon>
        <taxon>Geodermatophilales</taxon>
        <taxon>Geodermatophilaceae</taxon>
        <taxon>Geodermatophilus</taxon>
    </lineage>
</organism>
<dbReference type="PANTHER" id="PTHR11070">
    <property type="entry name" value="UVRD / RECB / PCRA DNA HELICASE FAMILY MEMBER"/>
    <property type="match status" value="1"/>
</dbReference>
<dbReference type="Gene3D" id="3.40.50.300">
    <property type="entry name" value="P-loop containing nucleotide triphosphate hydrolases"/>
    <property type="match status" value="3"/>
</dbReference>
<evidence type="ECO:0000256" key="4">
    <source>
        <dbReference type="ARBA" id="ARBA00022840"/>
    </source>
</evidence>
<dbReference type="EMBL" id="FPBA01000005">
    <property type="protein sequence ID" value="SFT62378.1"/>
    <property type="molecule type" value="Genomic_DNA"/>
</dbReference>
<keyword evidence="2 5" id="KW-0378">Hydrolase</keyword>
<dbReference type="InterPro" id="IPR000212">
    <property type="entry name" value="DNA_helicase_UvrD/REP"/>
</dbReference>
<sequence>MSATPTDTTGTATATDPVLASERAHLALADDCLTEMRTAATAVVDAGVDAWASERLGAARAERLRSLAADPGVPAFFGRTDAGTDAGAPDGTAETFHIGRRHVRDSTGSPVVIDWRAPMSRPFYRASTADPQGLVRRRRFGFSGGELTSYEDELLGAGGEGDGTLLRADTSSRVLLQEIERPRSGPMRDIVATIQPEQDEIVRAPLAESVCVQGAPGTGKTAVGLHRAAYLLYTHGGQLARTGVLVVGPNRAFLRYIEQVLPTLGEVDVDQTTVAELTGRVPVRAQDAPEVAVLKGDARMAQVLERALWGAIAKPADDVMVPLAGRRYRVPVERLKRYVDDLRRRGRVADDQQRLHYAAGRERLAMLLAGDARRQKEEAGGSPPDGEVRRAARSPEVRAFCDAVWPARDPAGLVAELLGDPAVLARAARGVLTEEEQALLHRPAPRSVRTAPWTAADAVLVDEVTGLLERTAGYGHVVVDEAQDLSPLQCRAVARRLAAGSLTVLGDLAQATSPWSPADWAPTLAGLGRPGTAVRPLTRGYRVPGEVLDYANRLLPAIAPGLTAATAVRRDPGALTVRPVTDLAGPLAGVVADLAAGPGSIGVVCTDAAVPDVERMLGDAGLPAAVLTDDGAPAARIAVVPATLAKGLEFDAVVVADPAAIVAAEPRGLSRLYVVLTRAVSTLVVLHRGDLPALLAG</sequence>
<name>A0A1I6ZIB1_9ACTN</name>